<evidence type="ECO:0000313" key="2">
    <source>
        <dbReference type="Proteomes" id="UP001148662"/>
    </source>
</evidence>
<gene>
    <name evidence="1" type="ORF">NM688_g5616</name>
</gene>
<name>A0ACC1SSQ8_9APHY</name>
<accession>A0ACC1SSQ8</accession>
<proteinExistence type="predicted"/>
<dbReference type="EMBL" id="JANHOG010001054">
    <property type="protein sequence ID" value="KAJ3545524.1"/>
    <property type="molecule type" value="Genomic_DNA"/>
</dbReference>
<keyword evidence="2" id="KW-1185">Reference proteome</keyword>
<dbReference type="Proteomes" id="UP001148662">
    <property type="component" value="Unassembled WGS sequence"/>
</dbReference>
<evidence type="ECO:0000313" key="1">
    <source>
        <dbReference type="EMBL" id="KAJ3545524.1"/>
    </source>
</evidence>
<sequence length="658" mass="72526">MRRTHSPPQSDPESAERPRKRLRNDTRPSSTSCRQLLLEEVDLEIALQERLAATVQSRITWALLLQQAVEKDVSGSGVHSFGFRDAALDALAAVEAPCEVLFTREAQPNPSLRPSVPSTPSALIPVEGLQTRTRGLHRTARPPPRKLLFLRNTSKFPPQIVKLACPDCSRTDFSSLQGILNHCHLGHNREFGSHDDCVQSCAVLVEDPEEQAWVVSNGTEVAGVSLPGLRRLFELAVGGGMGLLPTAVAVQPKEEKRITPEPTAPLQEGLNSLAQPTEEQITTVTRTLGVHSDSPALAPFLGRAPTKRRIKVYNEEEIVDICGAASATTPRATWRKQYAHRNNARAGLDEVTVSSLPDHPAAAAETVHVPSPTQPLRASSSRFHIAARVSIRDISQSIPQSRRVSEHTHRWRLAVTSPSYSLPISSFLKKLTVTCLTDPPPSSMTEPIVVEKAPFFITGTTDRPFLARLTFTWASEDKNPQKDVDHWVEVDPIHLSNPVLGDEQVFDVEIDRRTDLLSTDTDPDSDAFDFGGTRSDLHNGQDDSENKGTGKSSTTQGPDYARKLRSLLPLVPMTLKDVKGKLPRQPPYTLVSTPAQYRGLLYGRRKALEWARARALLQAYDDLCSSSAPTNGKPHVTLTAVDVLHWLEDEGHFPRFKV</sequence>
<comment type="caution">
    <text evidence="1">The sequence shown here is derived from an EMBL/GenBank/DDBJ whole genome shotgun (WGS) entry which is preliminary data.</text>
</comment>
<organism evidence="1 2">
    <name type="scientific">Phlebia brevispora</name>
    <dbReference type="NCBI Taxonomy" id="194682"/>
    <lineage>
        <taxon>Eukaryota</taxon>
        <taxon>Fungi</taxon>
        <taxon>Dikarya</taxon>
        <taxon>Basidiomycota</taxon>
        <taxon>Agaricomycotina</taxon>
        <taxon>Agaricomycetes</taxon>
        <taxon>Polyporales</taxon>
        <taxon>Meruliaceae</taxon>
        <taxon>Phlebia</taxon>
    </lineage>
</organism>
<protein>
    <submittedName>
        <fullName evidence="1">Uncharacterized protein</fullName>
    </submittedName>
</protein>
<reference evidence="1" key="1">
    <citation type="submission" date="2022-07" db="EMBL/GenBank/DDBJ databases">
        <title>Genome Sequence of Phlebia brevispora.</title>
        <authorList>
            <person name="Buettner E."/>
        </authorList>
    </citation>
    <scope>NUCLEOTIDE SEQUENCE</scope>
    <source>
        <strain evidence="1">MPL23</strain>
    </source>
</reference>